<evidence type="ECO:0000256" key="5">
    <source>
        <dbReference type="PIRSR" id="PIRSR000343-2"/>
    </source>
</evidence>
<keyword evidence="7" id="KW-1185">Reference proteome</keyword>
<dbReference type="Gene3D" id="1.20.910.10">
    <property type="entry name" value="Heme oxygenase-like"/>
    <property type="match status" value="1"/>
</dbReference>
<keyword evidence="2 5" id="KW-0479">Metal-binding</keyword>
<organism evidence="6 7">
    <name type="scientific">Schizopora paradoxa</name>
    <dbReference type="NCBI Taxonomy" id="27342"/>
    <lineage>
        <taxon>Eukaryota</taxon>
        <taxon>Fungi</taxon>
        <taxon>Dikarya</taxon>
        <taxon>Basidiomycota</taxon>
        <taxon>Agaricomycotina</taxon>
        <taxon>Agaricomycetes</taxon>
        <taxon>Hymenochaetales</taxon>
        <taxon>Schizoporaceae</taxon>
        <taxon>Schizopora</taxon>
    </lineage>
</organism>
<name>A0A0H2R9P0_9AGAM</name>
<feature type="non-terminal residue" evidence="6">
    <location>
        <position position="248"/>
    </location>
</feature>
<evidence type="ECO:0000256" key="1">
    <source>
        <dbReference type="ARBA" id="ARBA00022617"/>
    </source>
</evidence>
<feature type="binding site" description="axial binding residue" evidence="5">
    <location>
        <position position="18"/>
    </location>
    <ligand>
        <name>heme b</name>
        <dbReference type="ChEBI" id="CHEBI:60344"/>
    </ligand>
    <ligandPart>
        <name>Fe</name>
        <dbReference type="ChEBI" id="CHEBI:18248"/>
    </ligandPart>
</feature>
<feature type="binding site" evidence="4">
    <location>
        <position position="11"/>
    </location>
    <ligand>
        <name>heme b</name>
        <dbReference type="ChEBI" id="CHEBI:60344"/>
    </ligand>
</feature>
<sequence length="248" mass="27421">DYTLSLPVLLRGATKSIHDDTAGLESVGWLTRGELSREEYARYLMMLYHIYDTLEAALERHATHPVLAPSYNPAMLARTPRIESDIAHILDVPEAEWKTHPIHVALQASMPPALGTYLARIRQLSGDDASPEATHGISSEPERLLAHSYVRYVGDLSGGQVLRRVIAKAYDLQDGLGTSFYEFSKLGGSGEAGRNATIGDMGKIKDWFREGMNEGVGSDEKLKRAILDESIQAFRFNIALLSTLERPV</sequence>
<dbReference type="InParanoid" id="A0A0H2R9P0"/>
<gene>
    <name evidence="6" type="ORF">SCHPADRAFT_808314</name>
</gene>
<feature type="binding site" evidence="4">
    <location>
        <position position="209"/>
    </location>
    <ligand>
        <name>heme b</name>
        <dbReference type="ChEBI" id="CHEBI:60344"/>
    </ligand>
</feature>
<feature type="binding site" evidence="4">
    <location>
        <position position="149"/>
    </location>
    <ligand>
        <name>heme b</name>
        <dbReference type="ChEBI" id="CHEBI:60344"/>
    </ligand>
</feature>
<evidence type="ECO:0000313" key="7">
    <source>
        <dbReference type="Proteomes" id="UP000053477"/>
    </source>
</evidence>
<dbReference type="AlphaFoldDB" id="A0A0H2R9P0"/>
<keyword evidence="3 5" id="KW-0408">Iron</keyword>
<dbReference type="PANTHER" id="PTHR10720:SF0">
    <property type="entry name" value="HEME OXYGENASE"/>
    <property type="match status" value="1"/>
</dbReference>
<dbReference type="InterPro" id="IPR016053">
    <property type="entry name" value="Haem_Oase-like"/>
</dbReference>
<evidence type="ECO:0000256" key="3">
    <source>
        <dbReference type="ARBA" id="ARBA00023004"/>
    </source>
</evidence>
<dbReference type="GO" id="GO:0004392">
    <property type="term" value="F:heme oxygenase (decyclizing) activity"/>
    <property type="evidence" value="ECO:0007669"/>
    <property type="project" value="InterPro"/>
</dbReference>
<keyword evidence="1 4" id="KW-0349">Heme</keyword>
<dbReference type="Pfam" id="PF01126">
    <property type="entry name" value="Heme_oxygenase"/>
    <property type="match status" value="1"/>
</dbReference>
<dbReference type="GO" id="GO:0046872">
    <property type="term" value="F:metal ion binding"/>
    <property type="evidence" value="ECO:0007669"/>
    <property type="project" value="UniProtKB-KW"/>
</dbReference>
<evidence type="ECO:0000256" key="2">
    <source>
        <dbReference type="ARBA" id="ARBA00022723"/>
    </source>
</evidence>
<dbReference type="InterPro" id="IPR016084">
    <property type="entry name" value="Haem_Oase-like_multi-hlx"/>
</dbReference>
<dbReference type="PANTHER" id="PTHR10720">
    <property type="entry name" value="HEME OXYGENASE"/>
    <property type="match status" value="1"/>
</dbReference>
<feature type="non-terminal residue" evidence="6">
    <location>
        <position position="1"/>
    </location>
</feature>
<dbReference type="STRING" id="27342.A0A0H2R9P0"/>
<proteinExistence type="predicted"/>
<dbReference type="EMBL" id="KQ086087">
    <property type="protein sequence ID" value="KLO08544.1"/>
    <property type="molecule type" value="Genomic_DNA"/>
</dbReference>
<accession>A0A0H2R9P0</accession>
<evidence type="ECO:0000256" key="4">
    <source>
        <dbReference type="PIRSR" id="PIRSR000343-1"/>
    </source>
</evidence>
<dbReference type="OrthoDB" id="652091at2759"/>
<dbReference type="InterPro" id="IPR002051">
    <property type="entry name" value="Haem_Oase"/>
</dbReference>
<protein>
    <submittedName>
        <fullName evidence="6">Heme oxygenase-like protein</fullName>
    </submittedName>
</protein>
<reference evidence="6 7" key="1">
    <citation type="submission" date="2015-04" db="EMBL/GenBank/DDBJ databases">
        <title>Complete genome sequence of Schizopora paradoxa KUC8140, a cosmopolitan wood degrader in East Asia.</title>
        <authorList>
            <consortium name="DOE Joint Genome Institute"/>
            <person name="Min B."/>
            <person name="Park H."/>
            <person name="Jang Y."/>
            <person name="Kim J.-J."/>
            <person name="Kim K.H."/>
            <person name="Pangilinan J."/>
            <person name="Lipzen A."/>
            <person name="Riley R."/>
            <person name="Grigoriev I.V."/>
            <person name="Spatafora J.W."/>
            <person name="Choi I.-G."/>
        </authorList>
    </citation>
    <scope>NUCLEOTIDE SEQUENCE [LARGE SCALE GENOMIC DNA]</scope>
    <source>
        <strain evidence="6 7">KUC8140</strain>
    </source>
</reference>
<dbReference type="Proteomes" id="UP000053477">
    <property type="component" value="Unassembled WGS sequence"/>
</dbReference>
<dbReference type="GO" id="GO:0006788">
    <property type="term" value="P:heme oxidation"/>
    <property type="evidence" value="ECO:0007669"/>
    <property type="project" value="InterPro"/>
</dbReference>
<dbReference type="PIRSF" id="PIRSF000343">
    <property type="entry name" value="Haem_Oase"/>
    <property type="match status" value="1"/>
</dbReference>
<evidence type="ECO:0000313" key="6">
    <source>
        <dbReference type="EMBL" id="KLO08544.1"/>
    </source>
</evidence>
<dbReference type="CDD" id="cd19165">
    <property type="entry name" value="HemeO"/>
    <property type="match status" value="1"/>
</dbReference>
<dbReference type="SUPFAM" id="SSF48613">
    <property type="entry name" value="Heme oxygenase-like"/>
    <property type="match status" value="1"/>
</dbReference>